<dbReference type="EMBL" id="JAWWNJ010000071">
    <property type="protein sequence ID" value="KAK7007435.1"/>
    <property type="molecule type" value="Genomic_DNA"/>
</dbReference>
<accession>A0AAW0ADZ9</accession>
<keyword evidence="2" id="KW-1185">Reference proteome</keyword>
<gene>
    <name evidence="1" type="ORF">R3P38DRAFT_1673356</name>
</gene>
<dbReference type="AlphaFoldDB" id="A0AAW0ADZ9"/>
<evidence type="ECO:0000313" key="1">
    <source>
        <dbReference type="EMBL" id="KAK7007435.1"/>
    </source>
</evidence>
<dbReference type="Proteomes" id="UP001362999">
    <property type="component" value="Unassembled WGS sequence"/>
</dbReference>
<comment type="caution">
    <text evidence="1">The sequence shown here is derived from an EMBL/GenBank/DDBJ whole genome shotgun (WGS) entry which is preliminary data.</text>
</comment>
<sequence length="201" mass="22330">MGSHQHFGIQRLRAPTQKLVDYPSALHTTNHLNAHCHLVYVPNSSPYCMQGWLGRGPRALTLGSRFETALETGTRSLNPHQQPDSYMLGSDCCCDPKPRIQCCSRLLHHMAHMQHVNAFLSPAKNSRLIRSFSSAISASVPGCGLCHWGLPRRNIDRFLGITVHGQYSPCGVHGDFSRSMYTPVRCVLVFVAEAGCTDRVF</sequence>
<name>A0AAW0ADZ9_9AGAR</name>
<protein>
    <submittedName>
        <fullName evidence="1">Uncharacterized protein</fullName>
    </submittedName>
</protein>
<organism evidence="1 2">
    <name type="scientific">Favolaschia claudopus</name>
    <dbReference type="NCBI Taxonomy" id="2862362"/>
    <lineage>
        <taxon>Eukaryota</taxon>
        <taxon>Fungi</taxon>
        <taxon>Dikarya</taxon>
        <taxon>Basidiomycota</taxon>
        <taxon>Agaricomycotina</taxon>
        <taxon>Agaricomycetes</taxon>
        <taxon>Agaricomycetidae</taxon>
        <taxon>Agaricales</taxon>
        <taxon>Marasmiineae</taxon>
        <taxon>Mycenaceae</taxon>
        <taxon>Favolaschia</taxon>
    </lineage>
</organism>
<proteinExistence type="predicted"/>
<reference evidence="1 2" key="1">
    <citation type="journal article" date="2024" name="J Genomics">
        <title>Draft genome sequencing and assembly of Favolaschia claudopus CIRM-BRFM 2984 isolated from oak limbs.</title>
        <authorList>
            <person name="Navarro D."/>
            <person name="Drula E."/>
            <person name="Chaduli D."/>
            <person name="Cazenave R."/>
            <person name="Ahrendt S."/>
            <person name="Wang J."/>
            <person name="Lipzen A."/>
            <person name="Daum C."/>
            <person name="Barry K."/>
            <person name="Grigoriev I.V."/>
            <person name="Favel A."/>
            <person name="Rosso M.N."/>
            <person name="Martin F."/>
        </authorList>
    </citation>
    <scope>NUCLEOTIDE SEQUENCE [LARGE SCALE GENOMIC DNA]</scope>
    <source>
        <strain evidence="1 2">CIRM-BRFM 2984</strain>
    </source>
</reference>
<evidence type="ECO:0000313" key="2">
    <source>
        <dbReference type="Proteomes" id="UP001362999"/>
    </source>
</evidence>